<comment type="caution">
    <text evidence="2">The sequence shown here is derived from an EMBL/GenBank/DDBJ whole genome shotgun (WGS) entry which is preliminary data.</text>
</comment>
<dbReference type="Gene3D" id="3.40.1190.20">
    <property type="match status" value="1"/>
</dbReference>
<dbReference type="Pfam" id="PF00294">
    <property type="entry name" value="PfkB"/>
    <property type="match status" value="1"/>
</dbReference>
<protein>
    <submittedName>
        <fullName evidence="2">Ribokinase</fullName>
    </submittedName>
</protein>
<dbReference type="InterPro" id="IPR011611">
    <property type="entry name" value="PfkB_dom"/>
</dbReference>
<evidence type="ECO:0000313" key="3">
    <source>
        <dbReference type="Proteomes" id="UP000886780"/>
    </source>
</evidence>
<dbReference type="AlphaFoldDB" id="A0A9D1W5S6"/>
<gene>
    <name evidence="2" type="ORF">IAA28_09360</name>
</gene>
<feature type="domain" description="Carbohydrate kinase PfkB" evidence="1">
    <location>
        <begin position="111"/>
        <end position="276"/>
    </location>
</feature>
<proteinExistence type="predicted"/>
<dbReference type="Proteomes" id="UP000886780">
    <property type="component" value="Unassembled WGS sequence"/>
</dbReference>
<reference evidence="2" key="1">
    <citation type="journal article" date="2021" name="PeerJ">
        <title>Extensive microbial diversity within the chicken gut microbiome revealed by metagenomics and culture.</title>
        <authorList>
            <person name="Gilroy R."/>
            <person name="Ravi A."/>
            <person name="Getino M."/>
            <person name="Pursley I."/>
            <person name="Horton D.L."/>
            <person name="Alikhan N.F."/>
            <person name="Baker D."/>
            <person name="Gharbi K."/>
            <person name="Hall N."/>
            <person name="Watson M."/>
            <person name="Adriaenssens E.M."/>
            <person name="Foster-Nyarko E."/>
            <person name="Jarju S."/>
            <person name="Secka A."/>
            <person name="Antonio M."/>
            <person name="Oren A."/>
            <person name="Chaudhuri R.R."/>
            <person name="La Ragione R."/>
            <person name="Hildebrand F."/>
            <person name="Pallen M.J."/>
        </authorList>
    </citation>
    <scope>NUCLEOTIDE SEQUENCE</scope>
    <source>
        <strain evidence="2">ChiGjej4B4-12881</strain>
    </source>
</reference>
<accession>A0A9D1W5S6</accession>
<dbReference type="InterPro" id="IPR029056">
    <property type="entry name" value="Ribokinase-like"/>
</dbReference>
<reference evidence="2" key="2">
    <citation type="submission" date="2021-04" db="EMBL/GenBank/DDBJ databases">
        <authorList>
            <person name="Gilroy R."/>
        </authorList>
    </citation>
    <scope>NUCLEOTIDE SEQUENCE</scope>
    <source>
        <strain evidence="2">ChiGjej4B4-12881</strain>
    </source>
</reference>
<evidence type="ECO:0000313" key="2">
    <source>
        <dbReference type="EMBL" id="HIX52998.1"/>
    </source>
</evidence>
<dbReference type="EMBL" id="DXEU01000168">
    <property type="protein sequence ID" value="HIX52998.1"/>
    <property type="molecule type" value="Genomic_DNA"/>
</dbReference>
<name>A0A9D1W5S6_9FIRM</name>
<dbReference type="SUPFAM" id="SSF53613">
    <property type="entry name" value="Ribokinase-like"/>
    <property type="match status" value="1"/>
</dbReference>
<evidence type="ECO:0000259" key="1">
    <source>
        <dbReference type="Pfam" id="PF00294"/>
    </source>
</evidence>
<sequence>MEKQYDVMVVGPVSLDQNIDYEGHERREVGGAVVASGFAAAGSGVKTAIFCKFRQEDVNLEERFDGISADLYWAASEATCSIRNQYFTADKERRQCTSLGVCDPFRFEELPQVKTDVYHFAGLVYGDFDGEILEKAAQKGKVALDVQCMLRHVEADKTMGFHDWAEKEKYLPMIHYLKTDAAEAEIMTGLQDRAEAARLFHKMGAKEILITHNTEVLAYDGENMYTCPIKARNLSGRTGRGDTAFAGYIAARQEKSVEEALLYCTALVSLKMETPGPFRGTRQDVLRYMREFYREMPALAAFEEETK</sequence>
<organism evidence="2 3">
    <name type="scientific">Candidatus Lachnoclostridium stercoripullorum</name>
    <dbReference type="NCBI Taxonomy" id="2838635"/>
    <lineage>
        <taxon>Bacteria</taxon>
        <taxon>Bacillati</taxon>
        <taxon>Bacillota</taxon>
        <taxon>Clostridia</taxon>
        <taxon>Lachnospirales</taxon>
        <taxon>Lachnospiraceae</taxon>
    </lineage>
</organism>